<dbReference type="GO" id="GO:0031410">
    <property type="term" value="C:cytoplasmic vesicle"/>
    <property type="evidence" value="ECO:0007669"/>
    <property type="project" value="UniProtKB-KW"/>
</dbReference>
<evidence type="ECO:0000256" key="4">
    <source>
        <dbReference type="ARBA" id="ARBA00023136"/>
    </source>
</evidence>
<proteinExistence type="predicted"/>
<feature type="region of interest" description="Disordered" evidence="6">
    <location>
        <begin position="147"/>
        <end position="183"/>
    </location>
</feature>
<evidence type="ECO:0000256" key="2">
    <source>
        <dbReference type="ARBA" id="ARBA00022824"/>
    </source>
</evidence>
<evidence type="ECO:0000256" key="6">
    <source>
        <dbReference type="SAM" id="MobiDB-lite"/>
    </source>
</evidence>
<evidence type="ECO:0000313" key="8">
    <source>
        <dbReference type="EMBL" id="KAG6581507.1"/>
    </source>
</evidence>
<keyword evidence="4 7" id="KW-0472">Membrane</keyword>
<reference evidence="8 9" key="1">
    <citation type="journal article" date="2021" name="Hortic Res">
        <title>The domestication of Cucurbita argyrosperma as revealed by the genome of its wild relative.</title>
        <authorList>
            <person name="Barrera-Redondo J."/>
            <person name="Sanchez-de la Vega G."/>
            <person name="Aguirre-Liguori J.A."/>
            <person name="Castellanos-Morales G."/>
            <person name="Gutierrez-Guerrero Y.T."/>
            <person name="Aguirre-Dugua X."/>
            <person name="Aguirre-Planter E."/>
            <person name="Tenaillon M.I."/>
            <person name="Lira-Saade R."/>
            <person name="Eguiarte L.E."/>
        </authorList>
    </citation>
    <scope>NUCLEOTIDE SEQUENCE [LARGE SCALE GENOMIC DNA]</scope>
    <source>
        <strain evidence="8">JBR-2021</strain>
    </source>
</reference>
<evidence type="ECO:0000256" key="5">
    <source>
        <dbReference type="ARBA" id="ARBA00023329"/>
    </source>
</evidence>
<protein>
    <submittedName>
        <fullName evidence="8">Uncharacterized protein</fullName>
    </submittedName>
</protein>
<dbReference type="Proteomes" id="UP000685013">
    <property type="component" value="Chromosome 14"/>
</dbReference>
<name>A0AAV6MIN6_9ROSI</name>
<keyword evidence="3 7" id="KW-1133">Transmembrane helix</keyword>
<keyword evidence="5" id="KW-0968">Cytoplasmic vesicle</keyword>
<dbReference type="GO" id="GO:0070072">
    <property type="term" value="P:vacuolar proton-transporting V-type ATPase complex assembly"/>
    <property type="evidence" value="ECO:0007669"/>
    <property type="project" value="InterPro"/>
</dbReference>
<accession>A0AAV6MIN6</accession>
<keyword evidence="1 7" id="KW-0812">Transmembrane</keyword>
<dbReference type="EMBL" id="JAGKQH010000014">
    <property type="protein sequence ID" value="KAG6581507.1"/>
    <property type="molecule type" value="Genomic_DNA"/>
</dbReference>
<organism evidence="8 9">
    <name type="scientific">Cucurbita argyrosperma subsp. sororia</name>
    <dbReference type="NCBI Taxonomy" id="37648"/>
    <lineage>
        <taxon>Eukaryota</taxon>
        <taxon>Viridiplantae</taxon>
        <taxon>Streptophyta</taxon>
        <taxon>Embryophyta</taxon>
        <taxon>Tracheophyta</taxon>
        <taxon>Spermatophyta</taxon>
        <taxon>Magnoliopsida</taxon>
        <taxon>eudicotyledons</taxon>
        <taxon>Gunneridae</taxon>
        <taxon>Pentapetalae</taxon>
        <taxon>rosids</taxon>
        <taxon>fabids</taxon>
        <taxon>Cucurbitales</taxon>
        <taxon>Cucurbitaceae</taxon>
        <taxon>Cucurbiteae</taxon>
        <taxon>Cucurbita</taxon>
    </lineage>
</organism>
<feature type="non-terminal residue" evidence="8">
    <location>
        <position position="1"/>
    </location>
</feature>
<evidence type="ECO:0000256" key="7">
    <source>
        <dbReference type="SAM" id="Phobius"/>
    </source>
</evidence>
<dbReference type="Pfam" id="PF09446">
    <property type="entry name" value="VMA21"/>
    <property type="match status" value="1"/>
</dbReference>
<comment type="caution">
    <text evidence="8">The sequence shown here is derived from an EMBL/GenBank/DDBJ whole genome shotgun (WGS) entry which is preliminary data.</text>
</comment>
<gene>
    <name evidence="8" type="ORF">SDJN03_21509</name>
</gene>
<dbReference type="AlphaFoldDB" id="A0AAV6MIN6"/>
<dbReference type="GO" id="GO:0005789">
    <property type="term" value="C:endoplasmic reticulum membrane"/>
    <property type="evidence" value="ECO:0007669"/>
    <property type="project" value="TreeGrafter"/>
</dbReference>
<dbReference type="PANTHER" id="PTHR31792:SF3">
    <property type="entry name" value="VACUOLAR ATPASE ASSEMBLY INTEGRAL MEMBRANE PROTEIN VMA21"/>
    <property type="match status" value="1"/>
</dbReference>
<dbReference type="InterPro" id="IPR019013">
    <property type="entry name" value="Vma21"/>
</dbReference>
<keyword evidence="9" id="KW-1185">Reference proteome</keyword>
<sequence>MWRRRMESGCWQIKCGMEVEAIARCGSFDRMSIERGAGEAAIPNFEALIRAPNLPSSTNGRRHYEVLHCITVYVDNSHHIVYRNNFYVKWKVVLRNVETLNPLVFLPELGSTQLNPHSLTLLSGFLAVISVNVVIAIYIIMAMKEPSSKHEPDPAFVAEAKASINQSPGKAEDPSQANNKKEE</sequence>
<evidence type="ECO:0000256" key="1">
    <source>
        <dbReference type="ARBA" id="ARBA00022692"/>
    </source>
</evidence>
<keyword evidence="2" id="KW-0256">Endoplasmic reticulum</keyword>
<evidence type="ECO:0000313" key="9">
    <source>
        <dbReference type="Proteomes" id="UP000685013"/>
    </source>
</evidence>
<dbReference type="PANTHER" id="PTHR31792">
    <property type="entry name" value="VACUOLAR ATPASE ASSEMBLY INTEGRAL MEMBRANE PROTEIN VMA21"/>
    <property type="match status" value="1"/>
</dbReference>
<evidence type="ECO:0000256" key="3">
    <source>
        <dbReference type="ARBA" id="ARBA00022989"/>
    </source>
</evidence>
<feature type="transmembrane region" description="Helical" evidence="7">
    <location>
        <begin position="119"/>
        <end position="140"/>
    </location>
</feature>